<dbReference type="AlphaFoldDB" id="A0A7X3H6D4"/>
<evidence type="ECO:0000313" key="2">
    <source>
        <dbReference type="Proteomes" id="UP000461288"/>
    </source>
</evidence>
<name>A0A7X3H6D4_9GAMM</name>
<dbReference type="Proteomes" id="UP000461288">
    <property type="component" value="Unassembled WGS sequence"/>
</dbReference>
<proteinExistence type="predicted"/>
<comment type="caution">
    <text evidence="1">The sequence shown here is derived from an EMBL/GenBank/DDBJ whole genome shotgun (WGS) entry which is preliminary data.</text>
</comment>
<gene>
    <name evidence="1" type="ORF">GO594_09605</name>
</gene>
<sequence length="299" mass="33736">MGKDRRKTPRNQYTPLLSGDVQNAMASHAFERIRHCLLFCFYVELTCDYLNTVYQTNLDPRTAIEDSATHQIDVGYRNKKAQDFDESASSIIGMSITGYKAMDAAHFNNLGLNGSFTSTLFKYSKIDPMVSTLKSYCETMCGNTRLLPKCINIGPDKAVDSAQSKFKNTLFTDEEHPLISGPCISIKSVSHYMTLANSELEKYEKRYESENKLALSLSIKGYIHGFARAGAAEKKRRGNYLINELRDEVQEVVQQVNKHLSQFTSPLPSKITRACRMPGSALKDPQGLFDTRYYLDDSL</sequence>
<reference evidence="1 2" key="1">
    <citation type="submission" date="2019-12" db="EMBL/GenBank/DDBJ databases">
        <title>Draft genome sequence of Pseudomonas otitidis recovered from a chicken carcass.</title>
        <authorList>
            <person name="Vieira T.R."/>
            <person name="Oliviera E.F.C."/>
            <person name="Silva N.M.V."/>
            <person name="Sambrano G.E."/>
            <person name="Cibulski S.P."/>
            <person name="Cardoso M.R.I."/>
        </authorList>
    </citation>
    <scope>NUCLEOTIDE SEQUENCE [LARGE SCALE GENOMIC DNA]</scope>
    <source>
        <strain evidence="1 2">25_K</strain>
    </source>
</reference>
<dbReference type="RefSeq" id="WP_160480610.1">
    <property type="nucleotide sequence ID" value="NZ_WTFN01000018.1"/>
</dbReference>
<evidence type="ECO:0000313" key="1">
    <source>
        <dbReference type="EMBL" id="MWK56228.1"/>
    </source>
</evidence>
<protein>
    <submittedName>
        <fullName evidence="1">Uncharacterized protein</fullName>
    </submittedName>
</protein>
<organism evidence="1 2">
    <name type="scientific">Metapseudomonas otitidis</name>
    <dbReference type="NCBI Taxonomy" id="319939"/>
    <lineage>
        <taxon>Bacteria</taxon>
        <taxon>Pseudomonadati</taxon>
        <taxon>Pseudomonadota</taxon>
        <taxon>Gammaproteobacteria</taxon>
        <taxon>Pseudomonadales</taxon>
        <taxon>Pseudomonadaceae</taxon>
        <taxon>Metapseudomonas</taxon>
    </lineage>
</organism>
<accession>A0A7X3H6D4</accession>
<dbReference type="EMBL" id="WTFN01000018">
    <property type="protein sequence ID" value="MWK56228.1"/>
    <property type="molecule type" value="Genomic_DNA"/>
</dbReference>